<accession>A0A4Y2ENG0</accession>
<keyword evidence="3" id="KW-1185">Reference proteome</keyword>
<dbReference type="Proteomes" id="UP000499080">
    <property type="component" value="Unassembled WGS sequence"/>
</dbReference>
<comment type="caution">
    <text evidence="2">The sequence shown here is derived from an EMBL/GenBank/DDBJ whole genome shotgun (WGS) entry which is preliminary data.</text>
</comment>
<organism evidence="2 3">
    <name type="scientific">Araneus ventricosus</name>
    <name type="common">Orbweaver spider</name>
    <name type="synonym">Epeira ventricosa</name>
    <dbReference type="NCBI Taxonomy" id="182803"/>
    <lineage>
        <taxon>Eukaryota</taxon>
        <taxon>Metazoa</taxon>
        <taxon>Ecdysozoa</taxon>
        <taxon>Arthropoda</taxon>
        <taxon>Chelicerata</taxon>
        <taxon>Arachnida</taxon>
        <taxon>Araneae</taxon>
        <taxon>Araneomorphae</taxon>
        <taxon>Entelegynae</taxon>
        <taxon>Araneoidea</taxon>
        <taxon>Araneidae</taxon>
        <taxon>Araneus</taxon>
    </lineage>
</organism>
<evidence type="ECO:0000313" key="2">
    <source>
        <dbReference type="EMBL" id="GBM29364.1"/>
    </source>
</evidence>
<protein>
    <submittedName>
        <fullName evidence="2">Uncharacterized protein</fullName>
    </submittedName>
</protein>
<sequence length="106" mass="11628">MISPDRSSWPLGRGGLAARSRARDRWASGSKPDSTADPACTWSSWVHNLIPWKICRVYGTSSMVSIKSVEGHTQSCWSGVEFGEEVPSHHLTMVQNCEVCPKIALA</sequence>
<name>A0A4Y2ENG0_ARAVE</name>
<proteinExistence type="predicted"/>
<evidence type="ECO:0000313" key="3">
    <source>
        <dbReference type="Proteomes" id="UP000499080"/>
    </source>
</evidence>
<dbReference type="AlphaFoldDB" id="A0A4Y2ENG0"/>
<feature type="region of interest" description="Disordered" evidence="1">
    <location>
        <begin position="1"/>
        <end position="37"/>
    </location>
</feature>
<reference evidence="2 3" key="1">
    <citation type="journal article" date="2019" name="Sci. Rep.">
        <title>Orb-weaving spider Araneus ventricosus genome elucidates the spidroin gene catalogue.</title>
        <authorList>
            <person name="Kono N."/>
            <person name="Nakamura H."/>
            <person name="Ohtoshi R."/>
            <person name="Moran D.A.P."/>
            <person name="Shinohara A."/>
            <person name="Yoshida Y."/>
            <person name="Fujiwara M."/>
            <person name="Mori M."/>
            <person name="Tomita M."/>
            <person name="Arakawa K."/>
        </authorList>
    </citation>
    <scope>NUCLEOTIDE SEQUENCE [LARGE SCALE GENOMIC DNA]</scope>
</reference>
<evidence type="ECO:0000256" key="1">
    <source>
        <dbReference type="SAM" id="MobiDB-lite"/>
    </source>
</evidence>
<dbReference type="EMBL" id="BGPR01000634">
    <property type="protein sequence ID" value="GBM29364.1"/>
    <property type="molecule type" value="Genomic_DNA"/>
</dbReference>
<gene>
    <name evidence="2" type="ORF">AVEN_175998_1</name>
</gene>